<dbReference type="AlphaFoldDB" id="A0A923LHN9"/>
<comment type="caution">
    <text evidence="1">The sequence shown here is derived from an EMBL/GenBank/DDBJ whole genome shotgun (WGS) entry which is preliminary data.</text>
</comment>
<sequence>MSYTFELNNERKDANFVSGKVNAKSAVVEIFSAMAAGKDLSPFGKKADVAAKYIKELNQRASAGDLMSISELNEIRRFAMEPKLIQEIKLLSIFGNYKNVGYNDTCEVEVPDFVNLDAKEQAPGQDVTFPVIRKKRVSVPMTTISGGYAVDYRKAAVGDMTDENELQEQVRVQIRNKAAKYVVETIYNAIKNIDGVKYFTEDAGLTKTNTDKVIANVRRLGKPTIAGDYALISQFNGFAGYEGTTPTINGISRTIMDEIHNTGLMGMYNGAILSEIPNPYDFTTLNTDGDNFDTMLPAGLGFVIPTGIQSPIYTLTRGGLTSFSGNDVATGNIISRFDMSVGSIVAPGREYAVGLLHDKNLDNLTE</sequence>
<dbReference type="RefSeq" id="WP_186874839.1">
    <property type="nucleotide sequence ID" value="NZ_JACOPF010000001.1"/>
</dbReference>
<proteinExistence type="predicted"/>
<dbReference type="Proteomes" id="UP000652477">
    <property type="component" value="Unassembled WGS sequence"/>
</dbReference>
<gene>
    <name evidence="1" type="ORF">H8S37_04605</name>
</gene>
<dbReference type="EMBL" id="JACOPF010000001">
    <property type="protein sequence ID" value="MBC5688209.1"/>
    <property type="molecule type" value="Genomic_DNA"/>
</dbReference>
<name>A0A923LHN9_9FIRM</name>
<protein>
    <submittedName>
        <fullName evidence="1">Uncharacterized protein</fullName>
    </submittedName>
</protein>
<evidence type="ECO:0000313" key="2">
    <source>
        <dbReference type="Proteomes" id="UP000652477"/>
    </source>
</evidence>
<reference evidence="1" key="1">
    <citation type="submission" date="2020-08" db="EMBL/GenBank/DDBJ databases">
        <title>Genome public.</title>
        <authorList>
            <person name="Liu C."/>
            <person name="Sun Q."/>
        </authorList>
    </citation>
    <scope>NUCLEOTIDE SEQUENCE</scope>
    <source>
        <strain evidence="1">NSJ-55</strain>
    </source>
</reference>
<keyword evidence="2" id="KW-1185">Reference proteome</keyword>
<evidence type="ECO:0000313" key="1">
    <source>
        <dbReference type="EMBL" id="MBC5688209.1"/>
    </source>
</evidence>
<organism evidence="1 2">
    <name type="scientific">Mediterraneibacter hominis</name>
    <dbReference type="NCBI Taxonomy" id="2763054"/>
    <lineage>
        <taxon>Bacteria</taxon>
        <taxon>Bacillati</taxon>
        <taxon>Bacillota</taxon>
        <taxon>Clostridia</taxon>
        <taxon>Lachnospirales</taxon>
        <taxon>Lachnospiraceae</taxon>
        <taxon>Mediterraneibacter</taxon>
    </lineage>
</organism>
<accession>A0A923LHN9</accession>